<dbReference type="EMBL" id="JAEPWM010000004">
    <property type="protein sequence ID" value="MBK6006767.1"/>
    <property type="molecule type" value="Genomic_DNA"/>
</dbReference>
<organism evidence="1 2">
    <name type="scientific">Ramlibacter ginsenosidimutans</name>
    <dbReference type="NCBI Taxonomy" id="502333"/>
    <lineage>
        <taxon>Bacteria</taxon>
        <taxon>Pseudomonadati</taxon>
        <taxon>Pseudomonadota</taxon>
        <taxon>Betaproteobacteria</taxon>
        <taxon>Burkholderiales</taxon>
        <taxon>Comamonadaceae</taxon>
        <taxon>Ramlibacter</taxon>
    </lineage>
</organism>
<name>A0A934WN19_9BURK</name>
<accession>A0A934WN19</accession>
<dbReference type="Gene3D" id="3.30.390.10">
    <property type="entry name" value="Enolase-like, N-terminal domain"/>
    <property type="match status" value="1"/>
</dbReference>
<keyword evidence="2" id="KW-1185">Reference proteome</keyword>
<sequence length="469" mass="51422">MAEAPSFTLRSLELFERPVTLRMPFRFGVVTLREAPQAFVRAEIALPDGRSAVGGAAELMAPKWFDKNLALSNEDNFEQLRSVLRMARDAYLADRQPATAFGHFARHHEAHERAAAAQGFNPLLANYGPALVDRAILDALCRALGVSFYSAMHANLAGMGAVLPQFAGFAWNEFLAGLQPAASIHARHTVGLVDAITAADQTERVGDGLPETLEDVVRVYGHRYFKLKVAGKVDADLDRLQAIAAVLDRLPHPYYASLDGNEQYESAQGVQELVRGIQGRASLRRLWDAILFIEQPIARKLALDVDLRSVDLGKPVIVDESDGELQSFVQARAHGYAGISSKTCKGFYKSVLNAARCAAWNREEATPRYFLSAEDLTTQAGLSVQQDLALVNLLGIRHVERNGHHYVDGMAALPQAEQDAFLHAHPDLYERSHGAVRLRIRDGEIALASLAVPGFASGVLPEFRDMRAI</sequence>
<proteinExistence type="predicted"/>
<dbReference type="InterPro" id="IPR029017">
    <property type="entry name" value="Enolase-like_N"/>
</dbReference>
<dbReference type="Proteomes" id="UP000630528">
    <property type="component" value="Unassembled WGS sequence"/>
</dbReference>
<reference evidence="1" key="1">
    <citation type="journal article" date="2012" name="J. Microbiol. Biotechnol.">
        <title>Ramlibacter ginsenosidimutans sp. nov., with ginsenoside-converting activity.</title>
        <authorList>
            <person name="Wang L."/>
            <person name="An D.S."/>
            <person name="Kim S.G."/>
            <person name="Jin F.X."/>
            <person name="Kim S.C."/>
            <person name="Lee S.T."/>
            <person name="Im W.T."/>
        </authorList>
    </citation>
    <scope>NUCLEOTIDE SEQUENCE</scope>
    <source>
        <strain evidence="1">KACC 17527</strain>
    </source>
</reference>
<gene>
    <name evidence="1" type="ORF">JJB11_11760</name>
</gene>
<evidence type="ECO:0000313" key="2">
    <source>
        <dbReference type="Proteomes" id="UP000630528"/>
    </source>
</evidence>
<comment type="caution">
    <text evidence="1">The sequence shown here is derived from an EMBL/GenBank/DDBJ whole genome shotgun (WGS) entry which is preliminary data.</text>
</comment>
<dbReference type="SUPFAM" id="SSF51604">
    <property type="entry name" value="Enolase C-terminal domain-like"/>
    <property type="match status" value="1"/>
</dbReference>
<reference evidence="1" key="2">
    <citation type="submission" date="2021-01" db="EMBL/GenBank/DDBJ databases">
        <authorList>
            <person name="Kang M."/>
        </authorList>
    </citation>
    <scope>NUCLEOTIDE SEQUENCE</scope>
    <source>
        <strain evidence="1">KACC 17527</strain>
    </source>
</reference>
<dbReference type="AlphaFoldDB" id="A0A934WN19"/>
<protein>
    <submittedName>
        <fullName evidence="1">Mandelate racemase</fullName>
    </submittedName>
</protein>
<dbReference type="InterPro" id="IPR036849">
    <property type="entry name" value="Enolase-like_C_sf"/>
</dbReference>
<dbReference type="RefSeq" id="WP_201170888.1">
    <property type="nucleotide sequence ID" value="NZ_JAEPWM010000004.1"/>
</dbReference>
<evidence type="ECO:0000313" key="1">
    <source>
        <dbReference type="EMBL" id="MBK6006767.1"/>
    </source>
</evidence>
<dbReference type="Gene3D" id="3.20.20.120">
    <property type="entry name" value="Enolase-like C-terminal domain"/>
    <property type="match status" value="1"/>
</dbReference>